<dbReference type="InterPro" id="IPR036770">
    <property type="entry name" value="Ankyrin_rpt-contain_sf"/>
</dbReference>
<accession>A0A1B0GPS0</accession>
<dbReference type="GO" id="GO:0030837">
    <property type="term" value="P:negative regulation of actin filament polymerization"/>
    <property type="evidence" value="ECO:0007669"/>
    <property type="project" value="InterPro"/>
</dbReference>
<dbReference type="InterPro" id="IPR047184">
    <property type="entry name" value="KANK1-4"/>
</dbReference>
<dbReference type="GO" id="GO:0005856">
    <property type="term" value="C:cytoskeleton"/>
    <property type="evidence" value="ECO:0007669"/>
    <property type="project" value="TreeGrafter"/>
</dbReference>
<dbReference type="PROSITE" id="PS50297">
    <property type="entry name" value="ANK_REP_REGION"/>
    <property type="match status" value="2"/>
</dbReference>
<proteinExistence type="predicted"/>
<dbReference type="InterPro" id="IPR002110">
    <property type="entry name" value="Ankyrin_rpt"/>
</dbReference>
<protein>
    <submittedName>
        <fullName evidence="1">Uncharacterized protein</fullName>
    </submittedName>
</protein>
<dbReference type="VEuPathDB" id="VectorBase:PPAPM1_009085"/>
<dbReference type="Proteomes" id="UP000092462">
    <property type="component" value="Unassembled WGS sequence"/>
</dbReference>
<name>A0A1B0GPS0_PHLPP</name>
<dbReference type="SMART" id="SM00248">
    <property type="entry name" value="ANK"/>
    <property type="match status" value="2"/>
</dbReference>
<evidence type="ECO:0000313" key="1">
    <source>
        <dbReference type="EnsemblMetazoa" id="PPAI007290-PA"/>
    </source>
</evidence>
<sequence length="96" mass="10062">MLAVSHGNVNMVAMLIAAGADVNAQDEDGSTALMCAVEHGKMDIVKVLLAQPQCDSSIQDMDGSTALKISLDAGFHDIGILLYAHNRASKHRNGAT</sequence>
<dbReference type="PANTHER" id="PTHR24168:SF21">
    <property type="entry name" value="KANK, ISOFORM D"/>
    <property type="match status" value="1"/>
</dbReference>
<reference evidence="1" key="1">
    <citation type="submission" date="2022-08" db="UniProtKB">
        <authorList>
            <consortium name="EnsemblMetazoa"/>
        </authorList>
    </citation>
    <scope>IDENTIFICATION</scope>
    <source>
        <strain evidence="1">Israel</strain>
    </source>
</reference>
<dbReference type="Gene3D" id="1.25.40.20">
    <property type="entry name" value="Ankyrin repeat-containing domain"/>
    <property type="match status" value="1"/>
</dbReference>
<dbReference type="EMBL" id="AJVK01060038">
    <property type="status" value="NOT_ANNOTATED_CDS"/>
    <property type="molecule type" value="Genomic_DNA"/>
</dbReference>
<dbReference type="GO" id="GO:0005737">
    <property type="term" value="C:cytoplasm"/>
    <property type="evidence" value="ECO:0007669"/>
    <property type="project" value="TreeGrafter"/>
</dbReference>
<dbReference type="EnsemblMetazoa" id="PPAI007290-RA">
    <property type="protein sequence ID" value="PPAI007290-PA"/>
    <property type="gene ID" value="PPAI007290"/>
</dbReference>
<evidence type="ECO:0000313" key="2">
    <source>
        <dbReference type="Proteomes" id="UP000092462"/>
    </source>
</evidence>
<organism evidence="1 2">
    <name type="scientific">Phlebotomus papatasi</name>
    <name type="common">Sandfly</name>
    <dbReference type="NCBI Taxonomy" id="29031"/>
    <lineage>
        <taxon>Eukaryota</taxon>
        <taxon>Metazoa</taxon>
        <taxon>Ecdysozoa</taxon>
        <taxon>Arthropoda</taxon>
        <taxon>Hexapoda</taxon>
        <taxon>Insecta</taxon>
        <taxon>Pterygota</taxon>
        <taxon>Neoptera</taxon>
        <taxon>Endopterygota</taxon>
        <taxon>Diptera</taxon>
        <taxon>Nematocera</taxon>
        <taxon>Psychodoidea</taxon>
        <taxon>Psychodidae</taxon>
        <taxon>Phlebotomus</taxon>
        <taxon>Phlebotomus</taxon>
    </lineage>
</organism>
<dbReference type="Pfam" id="PF12796">
    <property type="entry name" value="Ank_2"/>
    <property type="match status" value="1"/>
</dbReference>
<dbReference type="PANTHER" id="PTHR24168">
    <property type="entry name" value="KN MOTIF AND ANKYRIN REPEAT DOMAIN-CONTAINING"/>
    <property type="match status" value="1"/>
</dbReference>
<dbReference type="SUPFAM" id="SSF48403">
    <property type="entry name" value="Ankyrin repeat"/>
    <property type="match status" value="1"/>
</dbReference>
<dbReference type="AlphaFoldDB" id="A0A1B0GPS0"/>
<dbReference type="PROSITE" id="PS50088">
    <property type="entry name" value="ANK_REPEAT"/>
    <property type="match status" value="2"/>
</dbReference>
<keyword evidence="2" id="KW-1185">Reference proteome</keyword>
<dbReference type="VEuPathDB" id="VectorBase:PPAI007290"/>